<accession>A0ABQ6LBG6</accession>
<keyword evidence="9" id="KW-0863">Zinc-finger</keyword>
<keyword evidence="3" id="KW-0479">Metal-binding</keyword>
<evidence type="ECO:0000256" key="1">
    <source>
        <dbReference type="ARBA" id="ARBA00022578"/>
    </source>
</evidence>
<dbReference type="InterPro" id="IPR043502">
    <property type="entry name" value="DNA/RNA_pol_sf"/>
</dbReference>
<dbReference type="Gene3D" id="3.30.420.10">
    <property type="entry name" value="Ribonuclease H-like superfamily/Ribonuclease H"/>
    <property type="match status" value="1"/>
</dbReference>
<comment type="catalytic activity">
    <reaction evidence="7">
        <text>DNA(n) + a 2'-deoxyribonucleoside 5'-triphosphate = DNA(n+1) + diphosphate</text>
        <dbReference type="Rhea" id="RHEA:22508"/>
        <dbReference type="Rhea" id="RHEA-COMP:17339"/>
        <dbReference type="Rhea" id="RHEA-COMP:17340"/>
        <dbReference type="ChEBI" id="CHEBI:33019"/>
        <dbReference type="ChEBI" id="CHEBI:61560"/>
        <dbReference type="ChEBI" id="CHEBI:173112"/>
        <dbReference type="EC" id="2.7.7.49"/>
    </reaction>
</comment>
<keyword evidence="4" id="KW-0064">Aspartyl protease</keyword>
<proteinExistence type="predicted"/>
<dbReference type="PANTHER" id="PTHR42648">
    <property type="entry name" value="TRANSPOSASE, PUTATIVE-RELATED"/>
    <property type="match status" value="1"/>
</dbReference>
<dbReference type="InterPro" id="IPR013103">
    <property type="entry name" value="RVT_2"/>
</dbReference>
<evidence type="ECO:0000256" key="4">
    <source>
        <dbReference type="ARBA" id="ARBA00022750"/>
    </source>
</evidence>
<evidence type="ECO:0000256" key="2">
    <source>
        <dbReference type="ARBA" id="ARBA00022670"/>
    </source>
</evidence>
<keyword evidence="1" id="KW-0815">Transposition</keyword>
<dbReference type="InterPro" id="IPR036875">
    <property type="entry name" value="Znf_CCHC_sf"/>
</dbReference>
<evidence type="ECO:0000313" key="14">
    <source>
        <dbReference type="Proteomes" id="UP001165189"/>
    </source>
</evidence>
<name>A0ABQ6LBG6_ASPOZ</name>
<evidence type="ECO:0000259" key="11">
    <source>
        <dbReference type="PROSITE" id="PS50158"/>
    </source>
</evidence>
<dbReference type="PROSITE" id="PS50158">
    <property type="entry name" value="ZF_CCHC"/>
    <property type="match status" value="1"/>
</dbReference>
<dbReference type="SUPFAM" id="SSF56672">
    <property type="entry name" value="DNA/RNA polymerases"/>
    <property type="match status" value="1"/>
</dbReference>
<dbReference type="Proteomes" id="UP001165189">
    <property type="component" value="Unassembled WGS sequence"/>
</dbReference>
<comment type="caution">
    <text evidence="13">The sequence shown here is derived from an EMBL/GenBank/DDBJ whole genome shotgun (WGS) entry which is preliminary data.</text>
</comment>
<dbReference type="InterPro" id="IPR012337">
    <property type="entry name" value="RNaseH-like_sf"/>
</dbReference>
<evidence type="ECO:0000256" key="5">
    <source>
        <dbReference type="ARBA" id="ARBA00022801"/>
    </source>
</evidence>
<protein>
    <submittedName>
        <fullName evidence="13">Unnamed protein product</fullName>
    </submittedName>
</protein>
<dbReference type="CDD" id="cd09272">
    <property type="entry name" value="RNase_HI_RT_Ty1"/>
    <property type="match status" value="1"/>
</dbReference>
<evidence type="ECO:0000256" key="6">
    <source>
        <dbReference type="ARBA" id="ARBA00022884"/>
    </source>
</evidence>
<dbReference type="InterPro" id="IPR036397">
    <property type="entry name" value="RNaseH_sf"/>
</dbReference>
<dbReference type="InterPro" id="IPR025724">
    <property type="entry name" value="GAG-pre-integrase_dom"/>
</dbReference>
<dbReference type="InterPro" id="IPR039537">
    <property type="entry name" value="Retrotran_Ty1/copia-like"/>
</dbReference>
<keyword evidence="6" id="KW-0694">RNA-binding</keyword>
<keyword evidence="14" id="KW-1185">Reference proteome</keyword>
<evidence type="ECO:0000259" key="12">
    <source>
        <dbReference type="PROSITE" id="PS50994"/>
    </source>
</evidence>
<reference evidence="13" key="1">
    <citation type="submission" date="2023-04" db="EMBL/GenBank/DDBJ databases">
        <title>Aspergillus oryzae var. brunneus NBRC 4377.</title>
        <authorList>
            <person name="Ichikawa N."/>
            <person name="Sato H."/>
            <person name="Tonouchi N."/>
        </authorList>
    </citation>
    <scope>NUCLEOTIDE SEQUENCE</scope>
    <source>
        <strain evidence="13">NBRC 4377</strain>
    </source>
</reference>
<dbReference type="InterPro" id="IPR054722">
    <property type="entry name" value="PolX-like_BBD"/>
</dbReference>
<sequence length="1369" mass="154040">MSPSPADSAQDFDYAYAMDTTSTTTARINKFDGTNFHTWKFKMQMVLEERDLWEVVSGESKLENCATALDQAAFKRKSRKALAIICLALEDSQLPLVRSSSGAHDAWSKLEGHFEKKSLANKLFLRRRFFTTMMEEGDDVLEHINKIKTLAEQLDAVNAPVSEDDLVITLLASLSESYQFLITALESRADSLTWELVTARLLHEDMKRKEKGGSADGAAHGQAFMTSDNGKRKGRQANKTSACHYCGEQGHWIAKCPVRIRENAERQRPQRASVARDEDELGNFLFLVGGESKTTKSSDKWLVDSGATQHMTYSKEYMQNYKKMSPVDVHLADDGVVQAVGSGDIVMSMKTPQGSKKGVLTNVWHIPKLSRNLFSVGRFTKDVGPVTFETDGCFAEVKGLKWKLGAREGKGLFKLCMTPVVPDEANVASSKDRKGDTTSYLWHLRLGHIGHGGLDAIVKKGYGTGINMTSVKQWELCDGCALGKQTRVSYMPKSPNHAKKLLEVIHSDVCGPMQTSTFGGKRYFVTFIDEYSHFCVVYLLRNKSEVADKFAEFVAFAETQTGKVVKTLRSDNGGEYTSGDMAKFCKRRGIVQKFTPPYTPQLNGVAERMNRTLVECARCMLEHAGLAKSYWGEAVMTATFLRNRCPTRAINHDKSPHQVWIGKKPLLANLKVFGCHAYVTVPKEKRTKFDARAVRCRFLGYSEHEKAYRFEEIKSGRVLVSRDAQFMEDVFDGGRRSYDEEVVVELRDEDATDRESSSEDETEESAAPHQDFEPGSKRHQRTQSLEEAVEIPRTKRQSRPQTLEEMSATASGEEEFEAAYVVDSVGEMPTTFKSAMESSNAAKWKDACDSEVDSLRKNKTWTLVPLPQGRKAIGCRWVFRIKENQAGEIERFKARLVAKGFSQKYGVDYEETFAPVAKFTSIRILLSLAAKYNLTVHQMDVKTAFLNGLLDEDIYMVQPEGYTDEERPDYVCHLKRSLYGLKQSPRMWNQTIDKFMLELEFKKCKADHCIYAKWNDQDMIFVALYVDDLVLASNNDELLKSTKEALSSRFDMTDLGHLRYFLGMEIEQDLSAGRVSIRQTKFAKDILEKFGMEKSNPVKTPQDPGLKLTKAMCEGGCKHEETMAKVPYRNAVGCLMYLMVGTRPDLAAAVGVLSQFAADPCPTHWQALKRVFRYIQGTKTHGIEFYAANEEGLQGYSDADWAGDVETRRSTSGYAFMMNGGCISWRSKKQRTVALSSTEAEYMALTEATQEAIWLKAFLCELGEMKSDEAVKIYEDNQGSIALAKNPEFHKRTKHIDIRYHFVREKVEDGQVVLQYCSTKDMKADLMTKPITAVQFISLRSKLGIQAPSTAESSGSVVKKAPRPASVYQ</sequence>
<dbReference type="Pfam" id="PF13976">
    <property type="entry name" value="gag_pre-integrs"/>
    <property type="match status" value="1"/>
</dbReference>
<evidence type="ECO:0000256" key="9">
    <source>
        <dbReference type="PROSITE-ProRule" id="PRU00047"/>
    </source>
</evidence>
<feature type="compositionally biased region" description="Acidic residues" evidence="10">
    <location>
        <begin position="746"/>
        <end position="764"/>
    </location>
</feature>
<feature type="region of interest" description="Disordered" evidence="10">
    <location>
        <begin position="211"/>
        <end position="235"/>
    </location>
</feature>
<dbReference type="Gene3D" id="4.10.60.10">
    <property type="entry name" value="Zinc finger, CCHC-type"/>
    <property type="match status" value="1"/>
</dbReference>
<dbReference type="InterPro" id="IPR057670">
    <property type="entry name" value="SH3_retrovirus"/>
</dbReference>
<dbReference type="Pfam" id="PF22936">
    <property type="entry name" value="Pol_BBD"/>
    <property type="match status" value="1"/>
</dbReference>
<dbReference type="InterPro" id="IPR001584">
    <property type="entry name" value="Integrase_cat-core"/>
</dbReference>
<evidence type="ECO:0000256" key="10">
    <source>
        <dbReference type="SAM" id="MobiDB-lite"/>
    </source>
</evidence>
<dbReference type="Pfam" id="PF25597">
    <property type="entry name" value="SH3_retrovirus"/>
    <property type="match status" value="1"/>
</dbReference>
<dbReference type="PANTHER" id="PTHR42648:SF28">
    <property type="entry name" value="TRANSPOSON-ENCODED PROTEIN WITH RIBONUCLEASE H-LIKE AND RETROVIRUS ZINC FINGER-LIKE DOMAINS"/>
    <property type="match status" value="1"/>
</dbReference>
<gene>
    <name evidence="13" type="ORF">Aory05_001363500</name>
</gene>
<dbReference type="Pfam" id="PF14223">
    <property type="entry name" value="Retrotran_gag_2"/>
    <property type="match status" value="1"/>
</dbReference>
<dbReference type="SUPFAM" id="SSF57756">
    <property type="entry name" value="Retrovirus zinc finger-like domains"/>
    <property type="match status" value="1"/>
</dbReference>
<dbReference type="InterPro" id="IPR001878">
    <property type="entry name" value="Znf_CCHC"/>
</dbReference>
<keyword evidence="2" id="KW-0645">Protease</keyword>
<comment type="catalytic activity">
    <reaction evidence="8">
        <text>DNA(n) + a 2'-deoxyribonucleoside 5'-triphosphate = DNA(n+1) + diphosphate</text>
        <dbReference type="Rhea" id="RHEA:22508"/>
        <dbReference type="Rhea" id="RHEA-COMP:17339"/>
        <dbReference type="Rhea" id="RHEA-COMP:17340"/>
        <dbReference type="ChEBI" id="CHEBI:33019"/>
        <dbReference type="ChEBI" id="CHEBI:61560"/>
        <dbReference type="ChEBI" id="CHEBI:173112"/>
        <dbReference type="EC" id="2.7.7.7"/>
    </reaction>
</comment>
<keyword evidence="5" id="KW-0378">Hydrolase</keyword>
<dbReference type="PROSITE" id="PS50994">
    <property type="entry name" value="INTEGRASE"/>
    <property type="match status" value="1"/>
</dbReference>
<feature type="domain" description="CCHC-type" evidence="11">
    <location>
        <begin position="243"/>
        <end position="257"/>
    </location>
</feature>
<evidence type="ECO:0000256" key="8">
    <source>
        <dbReference type="ARBA" id="ARBA00049244"/>
    </source>
</evidence>
<evidence type="ECO:0000313" key="13">
    <source>
        <dbReference type="EMBL" id="GMG55529.1"/>
    </source>
</evidence>
<keyword evidence="9" id="KW-0862">Zinc</keyword>
<organism evidence="13 14">
    <name type="scientific">Aspergillus oryzae var. brunneus</name>
    <dbReference type="NCBI Taxonomy" id="332754"/>
    <lineage>
        <taxon>Eukaryota</taxon>
        <taxon>Fungi</taxon>
        <taxon>Dikarya</taxon>
        <taxon>Ascomycota</taxon>
        <taxon>Pezizomycotina</taxon>
        <taxon>Eurotiomycetes</taxon>
        <taxon>Eurotiomycetidae</taxon>
        <taxon>Eurotiales</taxon>
        <taxon>Aspergillaceae</taxon>
        <taxon>Aspergillus</taxon>
        <taxon>Aspergillus subgen. Circumdati</taxon>
    </lineage>
</organism>
<dbReference type="EMBL" id="BSYB01000197">
    <property type="protein sequence ID" value="GMG55529.1"/>
    <property type="molecule type" value="Genomic_DNA"/>
</dbReference>
<dbReference type="SUPFAM" id="SSF53098">
    <property type="entry name" value="Ribonuclease H-like"/>
    <property type="match status" value="1"/>
</dbReference>
<dbReference type="Pfam" id="PF07727">
    <property type="entry name" value="RVT_2"/>
    <property type="match status" value="1"/>
</dbReference>
<evidence type="ECO:0000256" key="7">
    <source>
        <dbReference type="ARBA" id="ARBA00048173"/>
    </source>
</evidence>
<evidence type="ECO:0000256" key="3">
    <source>
        <dbReference type="ARBA" id="ARBA00022723"/>
    </source>
</evidence>
<feature type="region of interest" description="Disordered" evidence="10">
    <location>
        <begin position="746"/>
        <end position="810"/>
    </location>
</feature>
<dbReference type="SMART" id="SM00343">
    <property type="entry name" value="ZnF_C2HC"/>
    <property type="match status" value="1"/>
</dbReference>
<feature type="domain" description="Integrase catalytic" evidence="12">
    <location>
        <begin position="491"/>
        <end position="664"/>
    </location>
</feature>
<dbReference type="Pfam" id="PF00665">
    <property type="entry name" value="rve"/>
    <property type="match status" value="1"/>
</dbReference>